<evidence type="ECO:0000259" key="2">
    <source>
        <dbReference type="Pfam" id="PF13472"/>
    </source>
</evidence>
<feature type="chain" id="PRO_5015718512" evidence="1">
    <location>
        <begin position="20"/>
        <end position="232"/>
    </location>
</feature>
<dbReference type="PANTHER" id="PTHR30383:SF32">
    <property type="entry name" value="SGNH-HYDROLASE"/>
    <property type="match status" value="1"/>
</dbReference>
<dbReference type="InterPro" id="IPR036514">
    <property type="entry name" value="SGNH_hydro_sf"/>
</dbReference>
<accession>A0A2U2HJU7</accession>
<dbReference type="GO" id="GO:0004622">
    <property type="term" value="F:phosphatidylcholine lysophospholipase activity"/>
    <property type="evidence" value="ECO:0007669"/>
    <property type="project" value="TreeGrafter"/>
</dbReference>
<reference evidence="3 4" key="1">
    <citation type="submission" date="2018-04" db="EMBL/GenBank/DDBJ databases">
        <title>Massilia violaceinigra sp. nov., a novel purple-pigmented bacterium isolated from Tianshan glacier, Xinjiang, China.</title>
        <authorList>
            <person name="Wang H."/>
        </authorList>
    </citation>
    <scope>NUCLEOTIDE SEQUENCE [LARGE SCALE GENOMIC DNA]</scope>
    <source>
        <strain evidence="3 4">B448-2</strain>
    </source>
</reference>
<sequence>MKRLLITALLAASLNTAWAGPETTVASDRNYQARVPYQTYFGDYVALKKGQAFDLIFIGDSITEQWRWGAGSPVWKQHYEHRAFNFGLGADKVQHALWRLENLPVAGLAPKVAVLMIGTNNMSDSPEDISAGVKVLIGAVQNKYPGIKVVLMGVLPSRRGVDKMTPTNAQLAPLADNKSIFFLDISAKFSRGEDNWKGLSKDQLHLTAEGYEMWAAELNALLASIAAAPAKK</sequence>
<dbReference type="InterPro" id="IPR051532">
    <property type="entry name" value="Ester_Hydrolysis_Enzymes"/>
</dbReference>
<evidence type="ECO:0000256" key="1">
    <source>
        <dbReference type="SAM" id="SignalP"/>
    </source>
</evidence>
<dbReference type="AlphaFoldDB" id="A0A2U2HJU7"/>
<dbReference type="SUPFAM" id="SSF52266">
    <property type="entry name" value="SGNH hydrolase"/>
    <property type="match status" value="1"/>
</dbReference>
<comment type="caution">
    <text evidence="3">The sequence shown here is derived from an EMBL/GenBank/DDBJ whole genome shotgun (WGS) entry which is preliminary data.</text>
</comment>
<feature type="signal peptide" evidence="1">
    <location>
        <begin position="1"/>
        <end position="19"/>
    </location>
</feature>
<dbReference type="OrthoDB" id="9790057at2"/>
<feature type="domain" description="SGNH hydrolase-type esterase" evidence="2">
    <location>
        <begin position="57"/>
        <end position="212"/>
    </location>
</feature>
<name>A0A2U2HJU7_9BURK</name>
<keyword evidence="1" id="KW-0732">Signal</keyword>
<dbReference type="InterPro" id="IPR013830">
    <property type="entry name" value="SGNH_hydro"/>
</dbReference>
<dbReference type="Gene3D" id="3.40.50.1110">
    <property type="entry name" value="SGNH hydrolase"/>
    <property type="match status" value="1"/>
</dbReference>
<organism evidence="3 4">
    <name type="scientific">Massilia glaciei</name>
    <dbReference type="NCBI Taxonomy" id="1524097"/>
    <lineage>
        <taxon>Bacteria</taxon>
        <taxon>Pseudomonadati</taxon>
        <taxon>Pseudomonadota</taxon>
        <taxon>Betaproteobacteria</taxon>
        <taxon>Burkholderiales</taxon>
        <taxon>Oxalobacteraceae</taxon>
        <taxon>Telluria group</taxon>
        <taxon>Massilia</taxon>
    </lineage>
</organism>
<keyword evidence="4" id="KW-1185">Reference proteome</keyword>
<evidence type="ECO:0000313" key="4">
    <source>
        <dbReference type="Proteomes" id="UP000241421"/>
    </source>
</evidence>
<protein>
    <submittedName>
        <fullName evidence="3">GDSL family lipase</fullName>
    </submittedName>
</protein>
<proteinExistence type="predicted"/>
<dbReference type="RefSeq" id="WP_106757942.1">
    <property type="nucleotide sequence ID" value="NZ_PXWF02000225.1"/>
</dbReference>
<dbReference type="EMBL" id="PXWF02000225">
    <property type="protein sequence ID" value="PWF47811.1"/>
    <property type="molecule type" value="Genomic_DNA"/>
</dbReference>
<dbReference type="PANTHER" id="PTHR30383">
    <property type="entry name" value="THIOESTERASE 1/PROTEASE 1/LYSOPHOSPHOLIPASE L1"/>
    <property type="match status" value="1"/>
</dbReference>
<dbReference type="Pfam" id="PF13472">
    <property type="entry name" value="Lipase_GDSL_2"/>
    <property type="match status" value="1"/>
</dbReference>
<evidence type="ECO:0000313" key="3">
    <source>
        <dbReference type="EMBL" id="PWF47811.1"/>
    </source>
</evidence>
<dbReference type="Proteomes" id="UP000241421">
    <property type="component" value="Unassembled WGS sequence"/>
</dbReference>
<gene>
    <name evidence="3" type="ORF">C7C56_013690</name>
</gene>